<sequence length="403" mass="46665">MDIERVENGSPWTFNNHLLILHRLRDDEDSLLIPLIFSNFWVQVHDLHLGFFSKRMAKQFGDFISLFVEYDTKQGSGVGRILYELESKLIFVLPRRASVDNSVWLRKDGDDRLFDVNKKMRNELPKKDLNIRLGLQTVSHDSEDDPIQVGEGKRQPRSAYFSSKNHVQHPIILLMTKFSVTRIKKVRMECGILCGIDVGADGSREKGGIPRDDRRIEEFRNVLEDCALEDIGYIGPWFTWECGNLHETNIKERLDREVTTVEKSRRIAKGLVSLNLGGVWRNRSALTKRLSQCLEELNQKDRTDEVTKTPFFSHKFTSNRRHFNKIRGLQDVDRRIVSHSVDIERVARNYFNDLFSSKGTGDTTHLLFGVNRRVTVEMNNGLTVEFKMKEVQKALKFIGPTKS</sequence>
<reference evidence="1 2" key="1">
    <citation type="journal article" date="2019" name="Genome Biol. Evol.">
        <title>Insights into the evolution of the New World diploid cottons (Gossypium, subgenus Houzingenia) based on genome sequencing.</title>
        <authorList>
            <person name="Grover C.E."/>
            <person name="Arick M.A. 2nd"/>
            <person name="Thrash A."/>
            <person name="Conover J.L."/>
            <person name="Sanders W.S."/>
            <person name="Peterson D.G."/>
            <person name="Frelichowski J.E."/>
            <person name="Scheffler J.A."/>
            <person name="Scheffler B.E."/>
            <person name="Wendel J.F."/>
        </authorList>
    </citation>
    <scope>NUCLEOTIDE SEQUENCE [LARGE SCALE GENOMIC DNA]</scope>
    <source>
        <strain evidence="1">0</strain>
        <tissue evidence="1">Leaf</tissue>
    </source>
</reference>
<protein>
    <recommendedName>
        <fullName evidence="3">DUF4283 domain-containing protein</fullName>
    </recommendedName>
</protein>
<evidence type="ECO:0008006" key="3">
    <source>
        <dbReference type="Google" id="ProtNLM"/>
    </source>
</evidence>
<accession>A0A7J9H0A3</accession>
<comment type="caution">
    <text evidence="1">The sequence shown here is derived from an EMBL/GenBank/DDBJ whole genome shotgun (WGS) entry which is preliminary data.</text>
</comment>
<evidence type="ECO:0000313" key="2">
    <source>
        <dbReference type="Proteomes" id="UP000593560"/>
    </source>
</evidence>
<keyword evidence="2" id="KW-1185">Reference proteome</keyword>
<organism evidence="1 2">
    <name type="scientific">Gossypium harknessii</name>
    <dbReference type="NCBI Taxonomy" id="34285"/>
    <lineage>
        <taxon>Eukaryota</taxon>
        <taxon>Viridiplantae</taxon>
        <taxon>Streptophyta</taxon>
        <taxon>Embryophyta</taxon>
        <taxon>Tracheophyta</taxon>
        <taxon>Spermatophyta</taxon>
        <taxon>Magnoliopsida</taxon>
        <taxon>eudicotyledons</taxon>
        <taxon>Gunneridae</taxon>
        <taxon>Pentapetalae</taxon>
        <taxon>rosids</taxon>
        <taxon>malvids</taxon>
        <taxon>Malvales</taxon>
        <taxon>Malvaceae</taxon>
        <taxon>Malvoideae</taxon>
        <taxon>Gossypium</taxon>
    </lineage>
</organism>
<dbReference type="AlphaFoldDB" id="A0A7J9H0A3"/>
<gene>
    <name evidence="1" type="ORF">Gohar_013495</name>
</gene>
<dbReference type="EMBL" id="JABFAD010000007">
    <property type="protein sequence ID" value="MBA0803259.1"/>
    <property type="molecule type" value="Genomic_DNA"/>
</dbReference>
<dbReference type="OrthoDB" id="1306211at2759"/>
<name>A0A7J9H0A3_9ROSI</name>
<dbReference type="Proteomes" id="UP000593560">
    <property type="component" value="Unassembled WGS sequence"/>
</dbReference>
<evidence type="ECO:0000313" key="1">
    <source>
        <dbReference type="EMBL" id="MBA0803259.1"/>
    </source>
</evidence>
<proteinExistence type="predicted"/>